<dbReference type="InterPro" id="IPR005765">
    <property type="entry name" value="UPRT"/>
</dbReference>
<keyword evidence="5" id="KW-0021">Allosteric enzyme</keyword>
<proteinExistence type="inferred from homology"/>
<keyword evidence="9" id="KW-0342">GTP-binding</keyword>
<comment type="caution">
    <text evidence="12">The sequence shown here is derived from an EMBL/GenBank/DDBJ whole genome shotgun (WGS) entry which is preliminary data.</text>
</comment>
<comment type="cofactor">
    <cofactor evidence="1">
        <name>Mg(2+)</name>
        <dbReference type="ChEBI" id="CHEBI:18420"/>
    </cofactor>
</comment>
<dbReference type="Pfam" id="PF14681">
    <property type="entry name" value="UPRTase"/>
    <property type="match status" value="1"/>
</dbReference>
<keyword evidence="6" id="KW-0328">Glycosyltransferase</keyword>
<evidence type="ECO:0000256" key="7">
    <source>
        <dbReference type="ARBA" id="ARBA00022679"/>
    </source>
</evidence>
<evidence type="ECO:0000256" key="2">
    <source>
        <dbReference type="ARBA" id="ARBA00005180"/>
    </source>
</evidence>
<protein>
    <recommendedName>
        <fullName evidence="4">uracil phosphoribosyltransferase</fullName>
        <ecNumber evidence="4">2.4.2.9</ecNumber>
    </recommendedName>
    <alternativeName>
        <fullName evidence="10">UMP pyrophosphorylase</fullName>
    </alternativeName>
</protein>
<comment type="pathway">
    <text evidence="2">Pyrimidine metabolism; UMP biosynthesis via salvage pathway; UMP from uracil: step 1/1.</text>
</comment>
<dbReference type="PANTHER" id="PTHR32315:SF4">
    <property type="entry name" value="URACIL PHOSPHORIBOSYLTRANSFERASE, CHLOROPLASTIC"/>
    <property type="match status" value="1"/>
</dbReference>
<comment type="similarity">
    <text evidence="3">Belongs to the UPRTase family.</text>
</comment>
<keyword evidence="8" id="KW-0547">Nucleotide-binding</keyword>
<evidence type="ECO:0000313" key="12">
    <source>
        <dbReference type="EMBL" id="GKT28718.1"/>
    </source>
</evidence>
<evidence type="ECO:0000256" key="8">
    <source>
        <dbReference type="ARBA" id="ARBA00022741"/>
    </source>
</evidence>
<dbReference type="NCBIfam" id="NF001097">
    <property type="entry name" value="PRK00129.1"/>
    <property type="match status" value="1"/>
</dbReference>
<evidence type="ECO:0000256" key="5">
    <source>
        <dbReference type="ARBA" id="ARBA00022533"/>
    </source>
</evidence>
<name>A0ABQ5K8J8_9EUKA</name>
<organism evidence="12 13">
    <name type="scientific">Aduncisulcus paluster</name>
    <dbReference type="NCBI Taxonomy" id="2918883"/>
    <lineage>
        <taxon>Eukaryota</taxon>
        <taxon>Metamonada</taxon>
        <taxon>Carpediemonas-like organisms</taxon>
        <taxon>Aduncisulcus</taxon>
    </lineage>
</organism>
<sequence>MESASFDKPVDLPPVSILEERYPILKHMMTILRDKTTDVAGFRETLKKIGYIVAGEATRPLKSKPKMIETPLAPYEGTEAAEPLTLVPILRAGLGLAGGMLEVLPHARVSHVGLSRDEKTLEPHLYYQKIAPDTASGLTVVVDPMLATAGTASYVIDMLRKKGCDRLVFACIVASPEGIKVMQTKFPDVPIIAVALDDHLNDHGYIVPGLGDCGDRCYGTL</sequence>
<keyword evidence="13" id="KW-1185">Reference proteome</keyword>
<dbReference type="PANTHER" id="PTHR32315">
    <property type="entry name" value="ADENINE PHOSPHORIBOSYLTRANSFERASE"/>
    <property type="match status" value="1"/>
</dbReference>
<gene>
    <name evidence="12" type="ORF">ADUPG1_000828</name>
</gene>
<evidence type="ECO:0000256" key="6">
    <source>
        <dbReference type="ARBA" id="ARBA00022676"/>
    </source>
</evidence>
<evidence type="ECO:0000256" key="3">
    <source>
        <dbReference type="ARBA" id="ARBA00009516"/>
    </source>
</evidence>
<dbReference type="SUPFAM" id="SSF53271">
    <property type="entry name" value="PRTase-like"/>
    <property type="match status" value="1"/>
</dbReference>
<feature type="domain" description="Phosphoribosyltransferase" evidence="11">
    <location>
        <begin position="23"/>
        <end position="220"/>
    </location>
</feature>
<evidence type="ECO:0000256" key="10">
    <source>
        <dbReference type="ARBA" id="ARBA00031082"/>
    </source>
</evidence>
<dbReference type="CDD" id="cd06223">
    <property type="entry name" value="PRTases_typeI"/>
    <property type="match status" value="1"/>
</dbReference>
<dbReference type="EC" id="2.4.2.9" evidence="4"/>
<accession>A0ABQ5K8J8</accession>
<evidence type="ECO:0000259" key="11">
    <source>
        <dbReference type="Pfam" id="PF14681"/>
    </source>
</evidence>
<dbReference type="Gene3D" id="3.40.50.2020">
    <property type="match status" value="1"/>
</dbReference>
<keyword evidence="7 12" id="KW-0808">Transferase</keyword>
<reference evidence="12" key="1">
    <citation type="submission" date="2022-03" db="EMBL/GenBank/DDBJ databases">
        <title>Draft genome sequence of Aduncisulcus paluster, a free-living microaerophilic Fornicata.</title>
        <authorList>
            <person name="Yuyama I."/>
            <person name="Kume K."/>
            <person name="Tamura T."/>
            <person name="Inagaki Y."/>
            <person name="Hashimoto T."/>
        </authorList>
    </citation>
    <scope>NUCLEOTIDE SEQUENCE</scope>
    <source>
        <strain evidence="12">NY0171</strain>
    </source>
</reference>
<evidence type="ECO:0000256" key="1">
    <source>
        <dbReference type="ARBA" id="ARBA00001946"/>
    </source>
</evidence>
<dbReference type="InterPro" id="IPR000836">
    <property type="entry name" value="PRTase_dom"/>
</dbReference>
<evidence type="ECO:0000256" key="9">
    <source>
        <dbReference type="ARBA" id="ARBA00023134"/>
    </source>
</evidence>
<dbReference type="InterPro" id="IPR029057">
    <property type="entry name" value="PRTase-like"/>
</dbReference>
<evidence type="ECO:0000313" key="13">
    <source>
        <dbReference type="Proteomes" id="UP001057375"/>
    </source>
</evidence>
<dbReference type="EMBL" id="BQXS01000448">
    <property type="protein sequence ID" value="GKT28718.1"/>
    <property type="molecule type" value="Genomic_DNA"/>
</dbReference>
<dbReference type="GO" id="GO:0016740">
    <property type="term" value="F:transferase activity"/>
    <property type="evidence" value="ECO:0007669"/>
    <property type="project" value="UniProtKB-KW"/>
</dbReference>
<dbReference type="InterPro" id="IPR050054">
    <property type="entry name" value="UPRTase/APRTase"/>
</dbReference>
<dbReference type="Proteomes" id="UP001057375">
    <property type="component" value="Unassembled WGS sequence"/>
</dbReference>
<dbReference type="NCBIfam" id="TIGR01091">
    <property type="entry name" value="upp"/>
    <property type="match status" value="1"/>
</dbReference>
<evidence type="ECO:0000256" key="4">
    <source>
        <dbReference type="ARBA" id="ARBA00011894"/>
    </source>
</evidence>